<dbReference type="SUPFAM" id="SSF55729">
    <property type="entry name" value="Acyl-CoA N-acyltransferases (Nat)"/>
    <property type="match status" value="1"/>
</dbReference>
<sequence>MGRSTDSSGIEVRAITDEERGAWGQALNAGFMRPKGDGEGDFHRERFPELGRALGAFDGGRCVGTFRSFAQELTLPGGAVIPTDAITNVTVGPTHRRRGLLSRMMRQDLDAAVARGDAAATLIAAEYRIYGRFGFGPATAQRGKLIDKARAGGIDVPAEALEGSIELLTLDEYAKVGPELHERFRRTQPGAVSRTDFSHRMRTGQVANSPWPYKEPLVALYRDAAGTPAGLLAYRVTEEEWRNWLPRETTLKVEDYYAVSAAAYAALWKFALEVDWIVRVSIKDLRLDDPLQLMLRDGRAMTDNGDSCDDFLWVRVLDVPKCFGARTYDVPGRFVFEVEDRMGYTAGRYAVEAAADGSAVCTRTADPAEFACDVSVLGALLLDHLPLRRLAAAGRVVELVPGALRNAERVLRADQHPWCPDVF</sequence>
<dbReference type="InterPro" id="IPR000182">
    <property type="entry name" value="GNAT_dom"/>
</dbReference>
<dbReference type="Gene3D" id="3.30.1050.10">
    <property type="entry name" value="SCP2 sterol-binding domain"/>
    <property type="match status" value="1"/>
</dbReference>
<dbReference type="RefSeq" id="WP_380579100.1">
    <property type="nucleotide sequence ID" value="NZ_JBHSQJ010000007.1"/>
</dbReference>
<dbReference type="SUPFAM" id="SSF55718">
    <property type="entry name" value="SCP-like"/>
    <property type="match status" value="1"/>
</dbReference>
<evidence type="ECO:0000256" key="3">
    <source>
        <dbReference type="ARBA" id="ARBA00023315"/>
    </source>
</evidence>
<dbReference type="InterPro" id="IPR016181">
    <property type="entry name" value="Acyl_CoA_acyltransferase"/>
</dbReference>
<comment type="similarity">
    <text evidence="1 4">Belongs to the acetyltransferase Eis family.</text>
</comment>
<evidence type="ECO:0000256" key="2">
    <source>
        <dbReference type="ARBA" id="ARBA00022679"/>
    </source>
</evidence>
<feature type="active site" description="Proton donor" evidence="4">
    <location>
        <position position="130"/>
    </location>
</feature>
<dbReference type="InterPro" id="IPR025559">
    <property type="entry name" value="Eis_dom"/>
</dbReference>
<dbReference type="InterPro" id="IPR051554">
    <property type="entry name" value="Acetyltransferase_Eis"/>
</dbReference>
<proteinExistence type="inferred from homology"/>
<dbReference type="Pfam" id="PF13527">
    <property type="entry name" value="Acetyltransf_9"/>
    <property type="match status" value="1"/>
</dbReference>
<dbReference type="InterPro" id="IPR041380">
    <property type="entry name" value="Acetyltransf_17"/>
</dbReference>
<dbReference type="PANTHER" id="PTHR37817">
    <property type="entry name" value="N-ACETYLTRANSFERASE EIS"/>
    <property type="match status" value="1"/>
</dbReference>
<feature type="binding site" evidence="4">
    <location>
        <begin position="89"/>
        <end position="91"/>
    </location>
    <ligand>
        <name>acetyl-CoA</name>
        <dbReference type="ChEBI" id="CHEBI:57288"/>
    </ligand>
</feature>
<evidence type="ECO:0000256" key="4">
    <source>
        <dbReference type="HAMAP-Rule" id="MF_01812"/>
    </source>
</evidence>
<dbReference type="Proteomes" id="UP001596174">
    <property type="component" value="Unassembled WGS sequence"/>
</dbReference>
<dbReference type="InterPro" id="IPR022902">
    <property type="entry name" value="NAcTrfase_Eis"/>
</dbReference>
<dbReference type="InterPro" id="IPR036527">
    <property type="entry name" value="SCP2_sterol-bd_dom_sf"/>
</dbReference>
<dbReference type="EC" id="2.3.1.-" evidence="6"/>
<keyword evidence="2 4" id="KW-0808">Transferase</keyword>
<organism evidence="6 7">
    <name type="scientific">Streptacidiphilus monticola</name>
    <dbReference type="NCBI Taxonomy" id="2161674"/>
    <lineage>
        <taxon>Bacteria</taxon>
        <taxon>Bacillati</taxon>
        <taxon>Actinomycetota</taxon>
        <taxon>Actinomycetes</taxon>
        <taxon>Kitasatosporales</taxon>
        <taxon>Streptomycetaceae</taxon>
        <taxon>Streptacidiphilus</taxon>
    </lineage>
</organism>
<dbReference type="PROSITE" id="PS51186">
    <property type="entry name" value="GNAT"/>
    <property type="match status" value="1"/>
</dbReference>
<reference evidence="7" key="1">
    <citation type="journal article" date="2019" name="Int. J. Syst. Evol. Microbiol.">
        <title>The Global Catalogue of Microorganisms (GCM) 10K type strain sequencing project: providing services to taxonomists for standard genome sequencing and annotation.</title>
        <authorList>
            <consortium name="The Broad Institute Genomics Platform"/>
            <consortium name="The Broad Institute Genome Sequencing Center for Infectious Disease"/>
            <person name="Wu L."/>
            <person name="Ma J."/>
        </authorList>
    </citation>
    <scope>NUCLEOTIDE SEQUENCE [LARGE SCALE GENOMIC DNA]</scope>
    <source>
        <strain evidence="7">JCM 4816</strain>
    </source>
</reference>
<name>A0ABW1FWA9_9ACTN</name>
<dbReference type="Gene3D" id="3.40.630.30">
    <property type="match status" value="2"/>
</dbReference>
<dbReference type="EMBL" id="JBHSQJ010000007">
    <property type="protein sequence ID" value="MFC5906055.1"/>
    <property type="molecule type" value="Genomic_DNA"/>
</dbReference>
<evidence type="ECO:0000313" key="7">
    <source>
        <dbReference type="Proteomes" id="UP001596174"/>
    </source>
</evidence>
<keyword evidence="7" id="KW-1185">Reference proteome</keyword>
<gene>
    <name evidence="6" type="ORF">ACFP3V_02315</name>
</gene>
<protein>
    <submittedName>
        <fullName evidence="6">GNAT family N-acetyltransferase</fullName>
        <ecNumber evidence="6">2.3.1.-</ecNumber>
    </submittedName>
</protein>
<feature type="active site" description="Proton acceptor; via carboxylate" evidence="4">
    <location>
        <position position="423"/>
    </location>
</feature>
<keyword evidence="3 4" id="KW-0012">Acyltransferase</keyword>
<dbReference type="Pfam" id="PF13530">
    <property type="entry name" value="SCP2_2"/>
    <property type="match status" value="1"/>
</dbReference>
<evidence type="ECO:0000256" key="1">
    <source>
        <dbReference type="ARBA" id="ARBA00009213"/>
    </source>
</evidence>
<accession>A0ABW1FWA9</accession>
<comment type="caution">
    <text evidence="4">Lacks conserved residue(s) required for the propagation of feature annotation.</text>
</comment>
<dbReference type="HAMAP" id="MF_01812">
    <property type="entry name" value="Eis"/>
    <property type="match status" value="1"/>
</dbReference>
<dbReference type="GO" id="GO:0016746">
    <property type="term" value="F:acyltransferase activity"/>
    <property type="evidence" value="ECO:0007669"/>
    <property type="project" value="UniProtKB-KW"/>
</dbReference>
<comment type="subunit">
    <text evidence="4">Homohexamer; trimer of dimers.</text>
</comment>
<dbReference type="NCBIfam" id="NF002367">
    <property type="entry name" value="PRK01346.1-4"/>
    <property type="match status" value="1"/>
</dbReference>
<evidence type="ECO:0000313" key="6">
    <source>
        <dbReference type="EMBL" id="MFC5906055.1"/>
    </source>
</evidence>
<dbReference type="Pfam" id="PF17668">
    <property type="entry name" value="Acetyltransf_17"/>
    <property type="match status" value="1"/>
</dbReference>
<dbReference type="PANTHER" id="PTHR37817:SF1">
    <property type="entry name" value="N-ACETYLTRANSFERASE EIS"/>
    <property type="match status" value="1"/>
</dbReference>
<comment type="caution">
    <text evidence="6">The sequence shown here is derived from an EMBL/GenBank/DDBJ whole genome shotgun (WGS) entry which is preliminary data.</text>
</comment>
<feature type="domain" description="N-acetyltransferase" evidence="5">
    <location>
        <begin position="10"/>
        <end position="157"/>
    </location>
</feature>
<evidence type="ECO:0000259" key="5">
    <source>
        <dbReference type="PROSITE" id="PS51186"/>
    </source>
</evidence>
<feature type="binding site" evidence="4">
    <location>
        <begin position="97"/>
        <end position="102"/>
    </location>
    <ligand>
        <name>acetyl-CoA</name>
        <dbReference type="ChEBI" id="CHEBI:57288"/>
    </ligand>
</feature>